<dbReference type="SUPFAM" id="SSF56112">
    <property type="entry name" value="Protein kinase-like (PK-like)"/>
    <property type="match status" value="1"/>
</dbReference>
<evidence type="ECO:0000256" key="9">
    <source>
        <dbReference type="PIRSR" id="PIRSR000706-2"/>
    </source>
</evidence>
<keyword evidence="9" id="KW-0460">Magnesium</keyword>
<keyword evidence="3 7" id="KW-0547">Nucleotide-binding</keyword>
<dbReference type="Proteomes" id="UP000254461">
    <property type="component" value="Unassembled WGS sequence"/>
</dbReference>
<protein>
    <submittedName>
        <fullName evidence="11">Aminoglycoside 3'-phosphotransferase</fullName>
        <ecNumber evidence="11">2.7.1.95</ecNumber>
    </submittedName>
</protein>
<keyword evidence="9" id="KW-0479">Metal-binding</keyword>
<dbReference type="EC" id="2.7.1.95" evidence="11"/>
<dbReference type="GO" id="GO:0046872">
    <property type="term" value="F:metal ion binding"/>
    <property type="evidence" value="ECO:0007669"/>
    <property type="project" value="UniProtKB-KW"/>
</dbReference>
<dbReference type="InterPro" id="IPR051678">
    <property type="entry name" value="AGP_Transferase"/>
</dbReference>
<dbReference type="CDD" id="cd05150">
    <property type="entry name" value="APH"/>
    <property type="match status" value="1"/>
</dbReference>
<sequence length="261" mass="30071">MKQRLIAGEELSLPPVLKKLLQNSLVYDSSSSAEARVYAIDKGQGYFLKTAAKGRLAKEAALTRYCHSKGLATEVLDYISGDQDWLLTARVAGEDASHIDYLSDPKRLCRILADHMLRLHSLSLSDFPVADKTLAYIEAAEAGYHQGRFNQRFLPPQQQFRSQEEAYRQIQELKPLLQHETLIHGDFCLPNMILDRWQFQSMIDWGEAGKSDRHIDLFWLIWSLQFNLKTDRYKDYVLDCYGRRHIDLDILESIAAFEVFA</sequence>
<dbReference type="InterPro" id="IPR024165">
    <property type="entry name" value="Kan/Strep_kinase"/>
</dbReference>
<evidence type="ECO:0000256" key="2">
    <source>
        <dbReference type="ARBA" id="ARBA00022679"/>
    </source>
</evidence>
<name>A0A380JSF4_9STRE</name>
<evidence type="ECO:0000256" key="1">
    <source>
        <dbReference type="ARBA" id="ARBA00006219"/>
    </source>
</evidence>
<evidence type="ECO:0000313" key="11">
    <source>
        <dbReference type="EMBL" id="SUN48066.1"/>
    </source>
</evidence>
<gene>
    <name evidence="11" type="primary">butA</name>
    <name evidence="11" type="ORF">NCTC12092_01640</name>
</gene>
<evidence type="ECO:0000256" key="5">
    <source>
        <dbReference type="ARBA" id="ARBA00022840"/>
    </source>
</evidence>
<organism evidence="11 12">
    <name type="scientific">Streptococcus equi subsp. equi</name>
    <dbReference type="NCBI Taxonomy" id="148942"/>
    <lineage>
        <taxon>Bacteria</taxon>
        <taxon>Bacillati</taxon>
        <taxon>Bacillota</taxon>
        <taxon>Bacilli</taxon>
        <taxon>Lactobacillales</taxon>
        <taxon>Streptococcaceae</taxon>
        <taxon>Streptococcus</taxon>
    </lineage>
</organism>
<keyword evidence="4 7" id="KW-0418">Kinase</keyword>
<dbReference type="Pfam" id="PF01636">
    <property type="entry name" value="APH"/>
    <property type="match status" value="1"/>
</dbReference>
<proteinExistence type="inferred from homology"/>
<dbReference type="RefSeq" id="WP_115251279.1">
    <property type="nucleotide sequence ID" value="NZ_UHFF01000002.1"/>
</dbReference>
<dbReference type="Gene3D" id="3.90.1200.10">
    <property type="match status" value="1"/>
</dbReference>
<dbReference type="InterPro" id="IPR002575">
    <property type="entry name" value="Aminoglycoside_PTrfase"/>
</dbReference>
<evidence type="ECO:0000259" key="10">
    <source>
        <dbReference type="Pfam" id="PF01636"/>
    </source>
</evidence>
<feature type="binding site" evidence="9">
    <location>
        <position position="191"/>
    </location>
    <ligand>
        <name>Mg(2+)</name>
        <dbReference type="ChEBI" id="CHEBI:18420"/>
    </ligand>
</feature>
<keyword evidence="6 7" id="KW-0046">Antibiotic resistance</keyword>
<dbReference type="GO" id="GO:0005524">
    <property type="term" value="F:ATP binding"/>
    <property type="evidence" value="ECO:0007669"/>
    <property type="project" value="UniProtKB-KW"/>
</dbReference>
<dbReference type="InterPro" id="IPR011009">
    <property type="entry name" value="Kinase-like_dom_sf"/>
</dbReference>
<evidence type="ECO:0000256" key="8">
    <source>
        <dbReference type="PIRSR" id="PIRSR000706-1"/>
    </source>
</evidence>
<reference evidence="11 12" key="1">
    <citation type="submission" date="2018-06" db="EMBL/GenBank/DDBJ databases">
        <authorList>
            <consortium name="Pathogen Informatics"/>
            <person name="Doyle S."/>
        </authorList>
    </citation>
    <scope>NUCLEOTIDE SEQUENCE [LARGE SCALE GENOMIC DNA]</scope>
    <source>
        <strain evidence="11 12">NCTC12092</strain>
    </source>
</reference>
<feature type="binding site" evidence="9">
    <location>
        <position position="204"/>
    </location>
    <ligand>
        <name>Mg(2+)</name>
        <dbReference type="ChEBI" id="CHEBI:18420"/>
    </ligand>
</feature>
<dbReference type="EMBL" id="UHFF01000002">
    <property type="protein sequence ID" value="SUN48066.1"/>
    <property type="molecule type" value="Genomic_DNA"/>
</dbReference>
<evidence type="ECO:0000256" key="3">
    <source>
        <dbReference type="ARBA" id="ARBA00022741"/>
    </source>
</evidence>
<keyword evidence="5 7" id="KW-0067">ATP-binding</keyword>
<accession>A0A380JSF4</accession>
<feature type="domain" description="Aminoglycoside phosphotransferase" evidence="10">
    <location>
        <begin position="31"/>
        <end position="229"/>
    </location>
</feature>
<dbReference type="GO" id="GO:0046677">
    <property type="term" value="P:response to antibiotic"/>
    <property type="evidence" value="ECO:0007669"/>
    <property type="project" value="UniProtKB-KW"/>
</dbReference>
<dbReference type="PIRSF" id="PIRSF000706">
    <property type="entry name" value="Kanamycin_kin"/>
    <property type="match status" value="1"/>
</dbReference>
<evidence type="ECO:0000256" key="6">
    <source>
        <dbReference type="ARBA" id="ARBA00023251"/>
    </source>
</evidence>
<dbReference type="GO" id="GO:0008910">
    <property type="term" value="F:kanamycin kinase activity"/>
    <property type="evidence" value="ECO:0007669"/>
    <property type="project" value="UniProtKB-EC"/>
</dbReference>
<evidence type="ECO:0000313" key="12">
    <source>
        <dbReference type="Proteomes" id="UP000254461"/>
    </source>
</evidence>
<dbReference type="AlphaFoldDB" id="A0A380JSF4"/>
<comment type="similarity">
    <text evidence="1 7">Belongs to the aminoglycoside phosphotransferase family.</text>
</comment>
<dbReference type="PANTHER" id="PTHR21310:SF41">
    <property type="entry name" value="3'-PHOSPHOTRANSFERASE, PUTATIVE-RELATED"/>
    <property type="match status" value="1"/>
</dbReference>
<evidence type="ECO:0000256" key="4">
    <source>
        <dbReference type="ARBA" id="ARBA00022777"/>
    </source>
</evidence>
<dbReference type="PANTHER" id="PTHR21310">
    <property type="entry name" value="AMINOGLYCOSIDE PHOSPHOTRANSFERASE-RELATED-RELATED"/>
    <property type="match status" value="1"/>
</dbReference>
<evidence type="ECO:0000256" key="7">
    <source>
        <dbReference type="PIRNR" id="PIRNR000706"/>
    </source>
</evidence>
<feature type="active site" description="Proton acceptor" evidence="8">
    <location>
        <position position="186"/>
    </location>
</feature>
<keyword evidence="2 7" id="KW-0808">Transferase</keyword>